<proteinExistence type="predicted"/>
<gene>
    <name evidence="1" type="ORF">EK21DRAFT_110560</name>
</gene>
<evidence type="ECO:0000313" key="1">
    <source>
        <dbReference type="EMBL" id="KAF2031893.1"/>
    </source>
</evidence>
<keyword evidence="2" id="KW-1185">Reference proteome</keyword>
<dbReference type="OrthoDB" id="3801489at2759"/>
<name>A0A9P4LNB8_9PLEO</name>
<dbReference type="Proteomes" id="UP000799777">
    <property type="component" value="Unassembled WGS sequence"/>
</dbReference>
<dbReference type="AlphaFoldDB" id="A0A9P4LNB8"/>
<sequence>MSSSPPNLLTLPREIRDNIYTHLHHSIDIDWFYTPNTTEESSTSDYIISIPRSQVVQHTSRTPQSQALDVAHISEPVPGDILNARVHAAFAHTTHATILIKARCFLLQLYPDPSDSLHISTLLHSFTSATPNLRALRIALIATHPSPLLDRNLPTAMHVACTACPGPLPRLPESLENGRMQCVQRATCSLKGFSRDFRAAASRVNPDYILLMVLLHEVKRVDVYTYVRQGGKKDGREEVELWREAEVKEFCGMKAYPEGCSRDERTNGMAGWVEERRGWMGIWFEV</sequence>
<comment type="caution">
    <text evidence="1">The sequence shown here is derived from an EMBL/GenBank/DDBJ whole genome shotgun (WGS) entry which is preliminary data.</text>
</comment>
<protein>
    <submittedName>
        <fullName evidence="1">Uncharacterized protein</fullName>
    </submittedName>
</protein>
<reference evidence="1" key="1">
    <citation type="journal article" date="2020" name="Stud. Mycol.">
        <title>101 Dothideomycetes genomes: a test case for predicting lifestyles and emergence of pathogens.</title>
        <authorList>
            <person name="Haridas S."/>
            <person name="Albert R."/>
            <person name="Binder M."/>
            <person name="Bloem J."/>
            <person name="Labutti K."/>
            <person name="Salamov A."/>
            <person name="Andreopoulos B."/>
            <person name="Baker S."/>
            <person name="Barry K."/>
            <person name="Bills G."/>
            <person name="Bluhm B."/>
            <person name="Cannon C."/>
            <person name="Castanera R."/>
            <person name="Culley D."/>
            <person name="Daum C."/>
            <person name="Ezra D."/>
            <person name="Gonzalez J."/>
            <person name="Henrissat B."/>
            <person name="Kuo A."/>
            <person name="Liang C."/>
            <person name="Lipzen A."/>
            <person name="Lutzoni F."/>
            <person name="Magnuson J."/>
            <person name="Mondo S."/>
            <person name="Nolan M."/>
            <person name="Ohm R."/>
            <person name="Pangilinan J."/>
            <person name="Park H.-J."/>
            <person name="Ramirez L."/>
            <person name="Alfaro M."/>
            <person name="Sun H."/>
            <person name="Tritt A."/>
            <person name="Yoshinaga Y."/>
            <person name="Zwiers L.-H."/>
            <person name="Turgeon B."/>
            <person name="Goodwin S."/>
            <person name="Spatafora J."/>
            <person name="Crous P."/>
            <person name="Grigoriev I."/>
        </authorList>
    </citation>
    <scope>NUCLEOTIDE SEQUENCE</scope>
    <source>
        <strain evidence="1">CBS 110217</strain>
    </source>
</reference>
<evidence type="ECO:0000313" key="2">
    <source>
        <dbReference type="Proteomes" id="UP000799777"/>
    </source>
</evidence>
<accession>A0A9P4LNB8</accession>
<organism evidence="1 2">
    <name type="scientific">Setomelanomma holmii</name>
    <dbReference type="NCBI Taxonomy" id="210430"/>
    <lineage>
        <taxon>Eukaryota</taxon>
        <taxon>Fungi</taxon>
        <taxon>Dikarya</taxon>
        <taxon>Ascomycota</taxon>
        <taxon>Pezizomycotina</taxon>
        <taxon>Dothideomycetes</taxon>
        <taxon>Pleosporomycetidae</taxon>
        <taxon>Pleosporales</taxon>
        <taxon>Pleosporineae</taxon>
        <taxon>Phaeosphaeriaceae</taxon>
        <taxon>Setomelanomma</taxon>
    </lineage>
</organism>
<dbReference type="EMBL" id="ML978177">
    <property type="protein sequence ID" value="KAF2031893.1"/>
    <property type="molecule type" value="Genomic_DNA"/>
</dbReference>